<evidence type="ECO:0000256" key="3">
    <source>
        <dbReference type="ARBA" id="ARBA00006171"/>
    </source>
</evidence>
<evidence type="ECO:0000256" key="1">
    <source>
        <dbReference type="ARBA" id="ARBA00000830"/>
    </source>
</evidence>
<dbReference type="Pfam" id="PF13419">
    <property type="entry name" value="HAD_2"/>
    <property type="match status" value="1"/>
</dbReference>
<evidence type="ECO:0000256" key="4">
    <source>
        <dbReference type="ARBA" id="ARBA00013078"/>
    </source>
</evidence>
<dbReference type="SUPFAM" id="SSF56784">
    <property type="entry name" value="HAD-like"/>
    <property type="match status" value="1"/>
</dbReference>
<dbReference type="SFLD" id="SFLDG01129">
    <property type="entry name" value="C1.5:_HAD__Beta-PGM__Phosphata"/>
    <property type="match status" value="1"/>
</dbReference>
<comment type="catalytic activity">
    <reaction evidence="1">
        <text>2-phosphoglycolate + H2O = glycolate + phosphate</text>
        <dbReference type="Rhea" id="RHEA:14369"/>
        <dbReference type="ChEBI" id="CHEBI:15377"/>
        <dbReference type="ChEBI" id="CHEBI:29805"/>
        <dbReference type="ChEBI" id="CHEBI:43474"/>
        <dbReference type="ChEBI" id="CHEBI:58033"/>
        <dbReference type="EC" id="3.1.3.18"/>
    </reaction>
</comment>
<dbReference type="InterPro" id="IPR006439">
    <property type="entry name" value="HAD-SF_hydro_IA"/>
</dbReference>
<comment type="similarity">
    <text evidence="3">Belongs to the HAD-like hydrolase superfamily. CbbY/CbbZ/Gph/YieH family.</text>
</comment>
<comment type="caution">
    <text evidence="5">The sequence shown here is derived from an EMBL/GenBank/DDBJ whole genome shotgun (WGS) entry which is preliminary data.</text>
</comment>
<keyword evidence="6" id="KW-1185">Reference proteome</keyword>
<dbReference type="eggNOG" id="COG0546">
    <property type="taxonomic scope" value="Bacteria"/>
</dbReference>
<dbReference type="InterPro" id="IPR023198">
    <property type="entry name" value="PGP-like_dom2"/>
</dbReference>
<name>A0A0A2M1Q7_9FLAO</name>
<dbReference type="EMBL" id="JRLX01000013">
    <property type="protein sequence ID" value="KGO86159.1"/>
    <property type="molecule type" value="Genomic_DNA"/>
</dbReference>
<dbReference type="InterPro" id="IPR050155">
    <property type="entry name" value="HAD-like_hydrolase_sf"/>
</dbReference>
<dbReference type="Gene3D" id="3.40.50.1000">
    <property type="entry name" value="HAD superfamily/HAD-like"/>
    <property type="match status" value="1"/>
</dbReference>
<dbReference type="InterPro" id="IPR023214">
    <property type="entry name" value="HAD_sf"/>
</dbReference>
<evidence type="ECO:0000313" key="6">
    <source>
        <dbReference type="Proteomes" id="UP000030152"/>
    </source>
</evidence>
<evidence type="ECO:0000256" key="2">
    <source>
        <dbReference type="ARBA" id="ARBA00004818"/>
    </source>
</evidence>
<dbReference type="RefSeq" id="WP_020214523.1">
    <property type="nucleotide sequence ID" value="NZ_JRLX01000013.1"/>
</dbReference>
<dbReference type="GO" id="GO:0005829">
    <property type="term" value="C:cytosol"/>
    <property type="evidence" value="ECO:0007669"/>
    <property type="project" value="TreeGrafter"/>
</dbReference>
<dbReference type="STRING" id="1121895.GCA_000378485_03347"/>
<accession>A0A0A2M1Q7</accession>
<protein>
    <recommendedName>
        <fullName evidence="4">phosphoglycolate phosphatase</fullName>
        <ecNumber evidence="4">3.1.3.18</ecNumber>
    </recommendedName>
</protein>
<dbReference type="InterPro" id="IPR041492">
    <property type="entry name" value="HAD_2"/>
</dbReference>
<keyword evidence="5" id="KW-0378">Hydrolase</keyword>
<dbReference type="PRINTS" id="PR00413">
    <property type="entry name" value="HADHALOGNASE"/>
</dbReference>
<dbReference type="AlphaFoldDB" id="A0A0A2M1Q7"/>
<dbReference type="PANTHER" id="PTHR43434">
    <property type="entry name" value="PHOSPHOGLYCOLATE PHOSPHATASE"/>
    <property type="match status" value="1"/>
</dbReference>
<dbReference type="SFLD" id="SFLDS00003">
    <property type="entry name" value="Haloacid_Dehalogenase"/>
    <property type="match status" value="1"/>
</dbReference>
<dbReference type="NCBIfam" id="TIGR01549">
    <property type="entry name" value="HAD-SF-IA-v1"/>
    <property type="match status" value="1"/>
</dbReference>
<organism evidence="5 6">
    <name type="scientific">Flavobacterium rivuli WB 3.3-2 = DSM 21788</name>
    <dbReference type="NCBI Taxonomy" id="1121895"/>
    <lineage>
        <taxon>Bacteria</taxon>
        <taxon>Pseudomonadati</taxon>
        <taxon>Bacteroidota</taxon>
        <taxon>Flavobacteriia</taxon>
        <taxon>Flavobacteriales</taxon>
        <taxon>Flavobacteriaceae</taxon>
        <taxon>Flavobacterium</taxon>
    </lineage>
</organism>
<gene>
    <name evidence="5" type="ORF">Q765_12650</name>
</gene>
<dbReference type="EC" id="3.1.3.18" evidence="4"/>
<dbReference type="Gene3D" id="1.10.150.240">
    <property type="entry name" value="Putative phosphatase, domain 2"/>
    <property type="match status" value="1"/>
</dbReference>
<dbReference type="GO" id="GO:0008967">
    <property type="term" value="F:phosphoglycolate phosphatase activity"/>
    <property type="evidence" value="ECO:0007669"/>
    <property type="project" value="UniProtKB-EC"/>
</dbReference>
<evidence type="ECO:0000313" key="5">
    <source>
        <dbReference type="EMBL" id="KGO86159.1"/>
    </source>
</evidence>
<dbReference type="Proteomes" id="UP000030152">
    <property type="component" value="Unassembled WGS sequence"/>
</dbReference>
<proteinExistence type="inferred from homology"/>
<dbReference type="GO" id="GO:0006281">
    <property type="term" value="P:DNA repair"/>
    <property type="evidence" value="ECO:0007669"/>
    <property type="project" value="TreeGrafter"/>
</dbReference>
<comment type="pathway">
    <text evidence="2">Organic acid metabolism; glycolate biosynthesis; glycolate from 2-phosphoglycolate: step 1/1.</text>
</comment>
<reference evidence="5 6" key="1">
    <citation type="submission" date="2013-09" db="EMBL/GenBank/DDBJ databases">
        <authorList>
            <person name="Zeng Z."/>
            <person name="Chen C."/>
        </authorList>
    </citation>
    <scope>NUCLEOTIDE SEQUENCE [LARGE SCALE GENOMIC DNA]</scope>
    <source>
        <strain evidence="5 6">WB 3.3-2</strain>
    </source>
</reference>
<dbReference type="OrthoDB" id="9807630at2"/>
<dbReference type="InterPro" id="IPR036412">
    <property type="entry name" value="HAD-like_sf"/>
</dbReference>
<dbReference type="PANTHER" id="PTHR43434:SF1">
    <property type="entry name" value="PHOSPHOGLYCOLATE PHOSPHATASE"/>
    <property type="match status" value="1"/>
</dbReference>
<sequence>MRKIKAVIFDLDGTLANTLPLCISAFRKSIEPLINREISDEEIIATFGPSEEGTIEALAPDFYDKGLADYITQYTALHDMCPQIFDGMPQILETLKINGIRTAMVTGKGKASADISLQHFGITTYFELLETGIRTGPSKPEGIKTILNKWEDLDKDEIIYVGDAPSDITACREAGISIVAAAWAETAEPEKLIALHPDELFYTVNDFAEWLYGKI</sequence>